<feature type="signal peptide" evidence="1">
    <location>
        <begin position="1"/>
        <end position="23"/>
    </location>
</feature>
<dbReference type="Proteomes" id="UP000292781">
    <property type="component" value="Unassembled WGS sequence"/>
</dbReference>
<evidence type="ECO:0000256" key="1">
    <source>
        <dbReference type="SAM" id="SignalP"/>
    </source>
</evidence>
<dbReference type="SUPFAM" id="SSF56925">
    <property type="entry name" value="OMPA-like"/>
    <property type="match status" value="1"/>
</dbReference>
<gene>
    <name evidence="2" type="ORF">EYW49_15135</name>
</gene>
<evidence type="ECO:0000313" key="3">
    <source>
        <dbReference type="Proteomes" id="UP000292781"/>
    </source>
</evidence>
<dbReference type="RefSeq" id="WP_131310432.1">
    <property type="nucleotide sequence ID" value="NZ_SJFN01000023.1"/>
</dbReference>
<proteinExistence type="predicted"/>
<accession>A0A4Q9VKK0</accession>
<evidence type="ECO:0000313" key="2">
    <source>
        <dbReference type="EMBL" id="TBW35948.1"/>
    </source>
</evidence>
<sequence>MNKIAIHLLAATALLGFGAETMAADLGGGFRGPSVVQPLSDPAATSSGWYLRGDVGVDFGTKSKFKATEDSYVKTTTEDKVGTTGTIALGIGYQFNSYLRGDITGEMFGTRNTTGSVAFTGGSVANGLTANQNLYAGRLSSMLFLANAYVDLGKYSGLTPYVGAGVGAVHHSLSMSEGSHWDRLTNPLGTLAASGNDVGIFKGSDKWNFAWALHTGVSYDLASNLKLDVGYSYKDLGGIKENGGSVCANSYCPDDSFNLKRIAVHDVHVGARWMLDPVAKTPAYAPVVAKY</sequence>
<protein>
    <submittedName>
        <fullName evidence="2">Porin family protein</fullName>
    </submittedName>
</protein>
<dbReference type="Gene3D" id="2.40.160.20">
    <property type="match status" value="1"/>
</dbReference>
<keyword evidence="3" id="KW-1185">Reference proteome</keyword>
<reference evidence="2 3" key="1">
    <citation type="submission" date="2019-02" db="EMBL/GenBank/DDBJ databases">
        <title>Siculibacillus lacustris gen. nov., sp. nov., a new rosette-forming bacterium isolated from a freshwater crater lake (Lake St. Ana, Romania).</title>
        <authorList>
            <person name="Felfoldi T."/>
            <person name="Marton Z."/>
            <person name="Szabo A."/>
            <person name="Mentes A."/>
            <person name="Boka K."/>
            <person name="Marialigeti K."/>
            <person name="Mathe I."/>
            <person name="Koncz M."/>
            <person name="Schumann P."/>
            <person name="Toth E."/>
        </authorList>
    </citation>
    <scope>NUCLEOTIDE SEQUENCE [LARGE SCALE GENOMIC DNA]</scope>
    <source>
        <strain evidence="2 3">SA-279</strain>
    </source>
</reference>
<keyword evidence="1" id="KW-0732">Signal</keyword>
<name>A0A4Q9VKK0_9HYPH</name>
<dbReference type="InterPro" id="IPR011250">
    <property type="entry name" value="OMP/PagP_B-barrel"/>
</dbReference>
<feature type="chain" id="PRO_5020954207" evidence="1">
    <location>
        <begin position="24"/>
        <end position="291"/>
    </location>
</feature>
<comment type="caution">
    <text evidence="2">The sequence shown here is derived from an EMBL/GenBank/DDBJ whole genome shotgun (WGS) entry which is preliminary data.</text>
</comment>
<organism evidence="2 3">
    <name type="scientific">Siculibacillus lacustris</name>
    <dbReference type="NCBI Taxonomy" id="1549641"/>
    <lineage>
        <taxon>Bacteria</taxon>
        <taxon>Pseudomonadati</taxon>
        <taxon>Pseudomonadota</taxon>
        <taxon>Alphaproteobacteria</taxon>
        <taxon>Hyphomicrobiales</taxon>
        <taxon>Ancalomicrobiaceae</taxon>
        <taxon>Siculibacillus</taxon>
    </lineage>
</organism>
<dbReference type="EMBL" id="SJFN01000023">
    <property type="protein sequence ID" value="TBW35948.1"/>
    <property type="molecule type" value="Genomic_DNA"/>
</dbReference>
<dbReference type="AlphaFoldDB" id="A0A4Q9VKK0"/>
<dbReference type="OrthoDB" id="5643626at2"/>